<protein>
    <submittedName>
        <fullName evidence="1">Uncharacterized protein</fullName>
    </submittedName>
</protein>
<accession>A0A1Q2KVV3</accession>
<dbReference type="EMBL" id="CP019640">
    <property type="protein sequence ID" value="AQQ52321.1"/>
    <property type="molecule type" value="Genomic_DNA"/>
</dbReference>
<proteinExistence type="predicted"/>
<evidence type="ECO:0000313" key="1">
    <source>
        <dbReference type="EMBL" id="AQQ52321.1"/>
    </source>
</evidence>
<evidence type="ECO:0000313" key="2">
    <source>
        <dbReference type="Proteomes" id="UP000188184"/>
    </source>
</evidence>
<keyword evidence="2" id="KW-1185">Reference proteome</keyword>
<organism evidence="1 2">
    <name type="scientific">Planococcus lenghuensis</name>
    <dbReference type="NCBI Taxonomy" id="2213202"/>
    <lineage>
        <taxon>Bacteria</taxon>
        <taxon>Bacillati</taxon>
        <taxon>Bacillota</taxon>
        <taxon>Bacilli</taxon>
        <taxon>Bacillales</taxon>
        <taxon>Caryophanaceae</taxon>
        <taxon>Planococcus</taxon>
    </lineage>
</organism>
<reference evidence="1 2" key="1">
    <citation type="submission" date="2017-02" db="EMBL/GenBank/DDBJ databases">
        <title>The complete genomic sequence of a novel cold adapted crude oil-degrading bacterium Planococcus qaidamina Y42.</title>
        <authorList>
            <person name="Yang R."/>
        </authorList>
    </citation>
    <scope>NUCLEOTIDE SEQUENCE [LARGE SCALE GENOMIC DNA]</scope>
    <source>
        <strain evidence="1 2">Y42</strain>
    </source>
</reference>
<gene>
    <name evidence="1" type="ORF">B0X71_03820</name>
</gene>
<dbReference type="KEGG" id="pmar:B0X71_03820"/>
<dbReference type="Proteomes" id="UP000188184">
    <property type="component" value="Chromosome"/>
</dbReference>
<dbReference type="AlphaFoldDB" id="A0A1Q2KVV3"/>
<dbReference type="RefSeq" id="WP_077588201.1">
    <property type="nucleotide sequence ID" value="NZ_CP019640.1"/>
</dbReference>
<sequence length="65" mass="7347">MHDYILFYCKGVNKHCSARIKAPSIRDATTLAVTRLNSMTASDPLKIEHGFIGITPLNRLEEWSD</sequence>
<name>A0A1Q2KVV3_9BACL</name>